<proteinExistence type="predicted"/>
<keyword evidence="3" id="KW-1185">Reference proteome</keyword>
<evidence type="ECO:0000313" key="3">
    <source>
        <dbReference type="Proteomes" id="UP001157915"/>
    </source>
</evidence>
<keyword evidence="1" id="KW-0472">Membrane</keyword>
<evidence type="ECO:0000256" key="1">
    <source>
        <dbReference type="SAM" id="Phobius"/>
    </source>
</evidence>
<keyword evidence="1" id="KW-1133">Transmembrane helix</keyword>
<gene>
    <name evidence="2" type="ORF">SAMN06265367_105209</name>
</gene>
<organism evidence="2 3">
    <name type="scientific">Algoriphagus winogradskyi</name>
    <dbReference type="NCBI Taxonomy" id="237017"/>
    <lineage>
        <taxon>Bacteria</taxon>
        <taxon>Pseudomonadati</taxon>
        <taxon>Bacteroidota</taxon>
        <taxon>Cytophagia</taxon>
        <taxon>Cytophagales</taxon>
        <taxon>Cyclobacteriaceae</taxon>
        <taxon>Algoriphagus</taxon>
    </lineage>
</organism>
<keyword evidence="1" id="KW-0812">Transmembrane</keyword>
<reference evidence="2 3" key="1">
    <citation type="submission" date="2017-05" db="EMBL/GenBank/DDBJ databases">
        <authorList>
            <person name="Varghese N."/>
            <person name="Submissions S."/>
        </authorList>
    </citation>
    <scope>NUCLEOTIDE SEQUENCE [LARGE SCALE GENOMIC DNA]</scope>
    <source>
        <strain evidence="2 3">DSM 15360</strain>
    </source>
</reference>
<name>A0ABY1P859_9BACT</name>
<evidence type="ECO:0000313" key="2">
    <source>
        <dbReference type="EMBL" id="SMP27954.1"/>
    </source>
</evidence>
<sequence length="194" mass="22542">MNSFIFRIVINPELKNHVSIFLLLCFVMYHFGYYAFYFSYDSHLERKWEAIIFSESSLVPEETLMEIPLSAPYMANQEEFQPTNTSFEKDGQFYRAIKQRYQNDTLQVVVVPDTARGVLDTTVKKWISFLTSDELPQDQNGKSLLQLLVKDYLRAEKFAMGNITTSFDFVSPGFTSIYYSNPFFQQVSPPPQLG</sequence>
<feature type="transmembrane region" description="Helical" evidence="1">
    <location>
        <begin position="20"/>
        <end position="40"/>
    </location>
</feature>
<comment type="caution">
    <text evidence="2">The sequence shown here is derived from an EMBL/GenBank/DDBJ whole genome shotgun (WGS) entry which is preliminary data.</text>
</comment>
<protein>
    <submittedName>
        <fullName evidence="2">Uncharacterized protein</fullName>
    </submittedName>
</protein>
<dbReference type="Proteomes" id="UP001157915">
    <property type="component" value="Unassembled WGS sequence"/>
</dbReference>
<dbReference type="EMBL" id="FXUA01000005">
    <property type="protein sequence ID" value="SMP27954.1"/>
    <property type="molecule type" value="Genomic_DNA"/>
</dbReference>
<accession>A0ABY1P859</accession>